<evidence type="ECO:0000313" key="12">
    <source>
        <dbReference type="Proteomes" id="UP001224392"/>
    </source>
</evidence>
<proteinExistence type="inferred from homology"/>
<evidence type="ECO:0000256" key="4">
    <source>
        <dbReference type="ARBA" id="ARBA00022692"/>
    </source>
</evidence>
<evidence type="ECO:0000256" key="5">
    <source>
        <dbReference type="ARBA" id="ARBA00022927"/>
    </source>
</evidence>
<keyword evidence="4 9" id="KW-0812">Transmembrane</keyword>
<feature type="compositionally biased region" description="Basic and acidic residues" evidence="10">
    <location>
        <begin position="164"/>
        <end position="173"/>
    </location>
</feature>
<dbReference type="PANTHER" id="PTHR33162:SF1">
    <property type="entry name" value="SEC-INDEPENDENT PROTEIN TRANSLOCASE PROTEIN TATA, CHLOROPLASTIC"/>
    <property type="match status" value="1"/>
</dbReference>
<dbReference type="Pfam" id="PF02416">
    <property type="entry name" value="TatA_B_E"/>
    <property type="match status" value="1"/>
</dbReference>
<comment type="function">
    <text evidence="9">Part of the twin-arginine translocation (Tat) system that transports large folded proteins containing a characteristic twin-arginine motif in their signal peptide across membranes. Together with TatC, TatB is part of a receptor directly interacting with Tat signal peptides. TatB may form an oligomeric binding site that transiently accommodates folded Tat precursor proteins before their translocation.</text>
</comment>
<keyword evidence="6 9" id="KW-1133">Transmembrane helix</keyword>
<evidence type="ECO:0000256" key="9">
    <source>
        <dbReference type="HAMAP-Rule" id="MF_00237"/>
    </source>
</evidence>
<protein>
    <recommendedName>
        <fullName evidence="9">Sec-independent protein translocase protein TatB</fullName>
    </recommendedName>
</protein>
<feature type="compositionally biased region" description="Low complexity" evidence="10">
    <location>
        <begin position="174"/>
        <end position="187"/>
    </location>
</feature>
<evidence type="ECO:0000256" key="7">
    <source>
        <dbReference type="ARBA" id="ARBA00023010"/>
    </source>
</evidence>
<comment type="subcellular location">
    <subcellularLocation>
        <location evidence="9">Cell membrane</location>
        <topology evidence="9">Single-pass membrane protein</topology>
    </subcellularLocation>
    <subcellularLocation>
        <location evidence="1">Membrane</location>
        <topology evidence="1">Single-pass membrane protein</topology>
    </subcellularLocation>
</comment>
<dbReference type="Proteomes" id="UP001224392">
    <property type="component" value="Unassembled WGS sequence"/>
</dbReference>
<feature type="compositionally biased region" description="Acidic residues" evidence="10">
    <location>
        <begin position="152"/>
        <end position="163"/>
    </location>
</feature>
<dbReference type="PRINTS" id="PR01506">
    <property type="entry name" value="TATBPROTEIN"/>
</dbReference>
<evidence type="ECO:0000256" key="8">
    <source>
        <dbReference type="ARBA" id="ARBA00023136"/>
    </source>
</evidence>
<reference evidence="11 12" key="1">
    <citation type="submission" date="2023-04" db="EMBL/GenBank/DDBJ databases">
        <title>Marinobulbifer ophiurae gen. nov., sp. Nov., isolate from tissue of brittle star Ophioplocus japonicus.</title>
        <authorList>
            <person name="Kawano K."/>
            <person name="Sawayama S."/>
            <person name="Nakagawa S."/>
        </authorList>
    </citation>
    <scope>NUCLEOTIDE SEQUENCE [LARGE SCALE GENOMIC DNA]</scope>
    <source>
        <strain evidence="11 12">NKW57</strain>
    </source>
</reference>
<keyword evidence="3 9" id="KW-1003">Cell membrane</keyword>
<dbReference type="EMBL" id="BSYJ01000001">
    <property type="protein sequence ID" value="GMG86219.1"/>
    <property type="molecule type" value="Genomic_DNA"/>
</dbReference>
<sequence>MFDIGFFELLLIAGVGLVVIGPERLPGAVRSVALQWAKLKRMFAHARAEVEREVGADDIRREIHNQNIMQELEANKRAMGESLENLQGSIEQVGSEVARSVEQDPTGPTSMEEIAGDGTETAASDAEEAEDLQDPEYPEHLHDFGEAGSPEWDADFEDGVPDESPEKSPEKSADPAAEETANNAAKKPAPDAGKD</sequence>
<evidence type="ECO:0000256" key="6">
    <source>
        <dbReference type="ARBA" id="ARBA00022989"/>
    </source>
</evidence>
<evidence type="ECO:0000256" key="3">
    <source>
        <dbReference type="ARBA" id="ARBA00022475"/>
    </source>
</evidence>
<evidence type="ECO:0000256" key="10">
    <source>
        <dbReference type="SAM" id="MobiDB-lite"/>
    </source>
</evidence>
<dbReference type="NCBIfam" id="TIGR01410">
    <property type="entry name" value="tatB"/>
    <property type="match status" value="1"/>
</dbReference>
<evidence type="ECO:0000256" key="1">
    <source>
        <dbReference type="ARBA" id="ARBA00004167"/>
    </source>
</evidence>
<dbReference type="Gene3D" id="1.20.5.3310">
    <property type="match status" value="1"/>
</dbReference>
<comment type="subunit">
    <text evidence="9">The Tat system comprises two distinct complexes: a TatABC complex, containing multiple copies of TatA, TatB and TatC subunits, and a separate TatA complex, containing only TatA subunits. Substrates initially bind to the TatABC complex, which probably triggers association of the separate TatA complex to form the active translocon.</text>
</comment>
<dbReference type="PANTHER" id="PTHR33162">
    <property type="entry name" value="SEC-INDEPENDENT PROTEIN TRANSLOCASE PROTEIN TATA, CHLOROPLASTIC"/>
    <property type="match status" value="1"/>
</dbReference>
<feature type="compositionally biased region" description="Acidic residues" evidence="10">
    <location>
        <begin position="125"/>
        <end position="136"/>
    </location>
</feature>
<comment type="similarity">
    <text evidence="9">Belongs to the TatB family.</text>
</comment>
<keyword evidence="8 9" id="KW-0472">Membrane</keyword>
<dbReference type="InterPro" id="IPR003369">
    <property type="entry name" value="TatA/B/E"/>
</dbReference>
<keyword evidence="12" id="KW-1185">Reference proteome</keyword>
<feature type="region of interest" description="Disordered" evidence="10">
    <location>
        <begin position="93"/>
        <end position="195"/>
    </location>
</feature>
<keyword evidence="2 9" id="KW-0813">Transport</keyword>
<keyword evidence="5 9" id="KW-0653">Protein transport</keyword>
<dbReference type="RefSeq" id="WP_285762722.1">
    <property type="nucleotide sequence ID" value="NZ_BSYJ01000001.1"/>
</dbReference>
<name>A0ABQ6LVU1_9GAMM</name>
<comment type="caution">
    <text evidence="11">The sequence shown here is derived from an EMBL/GenBank/DDBJ whole genome shotgun (WGS) entry which is preliminary data.</text>
</comment>
<dbReference type="InterPro" id="IPR018448">
    <property type="entry name" value="TatB"/>
</dbReference>
<evidence type="ECO:0000313" key="11">
    <source>
        <dbReference type="EMBL" id="GMG86219.1"/>
    </source>
</evidence>
<gene>
    <name evidence="9" type="primary">tatB</name>
    <name evidence="11" type="ORF">MNKW57_05400</name>
</gene>
<accession>A0ABQ6LVU1</accession>
<organism evidence="11 12">
    <name type="scientific">Biformimicrobium ophioploci</name>
    <dbReference type="NCBI Taxonomy" id="3036711"/>
    <lineage>
        <taxon>Bacteria</taxon>
        <taxon>Pseudomonadati</taxon>
        <taxon>Pseudomonadota</taxon>
        <taxon>Gammaproteobacteria</taxon>
        <taxon>Cellvibrionales</taxon>
        <taxon>Microbulbiferaceae</taxon>
        <taxon>Biformimicrobium</taxon>
    </lineage>
</organism>
<keyword evidence="7 9" id="KW-0811">Translocation</keyword>
<dbReference type="HAMAP" id="MF_00237">
    <property type="entry name" value="TatB"/>
    <property type="match status" value="1"/>
</dbReference>
<evidence type="ECO:0000256" key="2">
    <source>
        <dbReference type="ARBA" id="ARBA00022448"/>
    </source>
</evidence>